<dbReference type="Proteomes" id="UP001321760">
    <property type="component" value="Unassembled WGS sequence"/>
</dbReference>
<feature type="domain" description="Protein kinase" evidence="1">
    <location>
        <begin position="171"/>
        <end position="525"/>
    </location>
</feature>
<reference evidence="2" key="2">
    <citation type="submission" date="2023-05" db="EMBL/GenBank/DDBJ databases">
        <authorList>
            <consortium name="Lawrence Berkeley National Laboratory"/>
            <person name="Steindorff A."/>
            <person name="Hensen N."/>
            <person name="Bonometti L."/>
            <person name="Westerberg I."/>
            <person name="Brannstrom I.O."/>
            <person name="Guillou S."/>
            <person name="Cros-Aarteil S."/>
            <person name="Calhoun S."/>
            <person name="Haridas S."/>
            <person name="Kuo A."/>
            <person name="Mondo S."/>
            <person name="Pangilinan J."/>
            <person name="Riley R."/>
            <person name="Labutti K."/>
            <person name="Andreopoulos B."/>
            <person name="Lipzen A."/>
            <person name="Chen C."/>
            <person name="Yanf M."/>
            <person name="Daum C."/>
            <person name="Ng V."/>
            <person name="Clum A."/>
            <person name="Ohm R."/>
            <person name="Martin F."/>
            <person name="Silar P."/>
            <person name="Natvig D."/>
            <person name="Lalanne C."/>
            <person name="Gautier V."/>
            <person name="Ament-Velasquez S.L."/>
            <person name="Kruys A."/>
            <person name="Hutchinson M.I."/>
            <person name="Powell A.J."/>
            <person name="Barry K."/>
            <person name="Miller A.N."/>
            <person name="Grigoriev I.V."/>
            <person name="Debuchy R."/>
            <person name="Gladieux P."/>
            <person name="Thoren M.H."/>
            <person name="Johannesson H."/>
        </authorList>
    </citation>
    <scope>NUCLEOTIDE SEQUENCE</scope>
    <source>
        <strain evidence="2">PSN243</strain>
    </source>
</reference>
<dbReference type="SMART" id="SM00220">
    <property type="entry name" value="S_TKc"/>
    <property type="match status" value="1"/>
</dbReference>
<dbReference type="InterPro" id="IPR011009">
    <property type="entry name" value="Kinase-like_dom_sf"/>
</dbReference>
<proteinExistence type="predicted"/>
<dbReference type="GO" id="GO:0005524">
    <property type="term" value="F:ATP binding"/>
    <property type="evidence" value="ECO:0007669"/>
    <property type="project" value="InterPro"/>
</dbReference>
<dbReference type="EMBL" id="MU865981">
    <property type="protein sequence ID" value="KAK4444118.1"/>
    <property type="molecule type" value="Genomic_DNA"/>
</dbReference>
<gene>
    <name evidence="2" type="ORF">QBC34DRAFT_415725</name>
</gene>
<dbReference type="AlphaFoldDB" id="A0AAV9G9M3"/>
<protein>
    <recommendedName>
        <fullName evidence="1">Protein kinase domain-containing protein</fullName>
    </recommendedName>
</protein>
<dbReference type="PANTHER" id="PTHR24359">
    <property type="entry name" value="SERINE/THREONINE-PROTEIN KINASE SBK1"/>
    <property type="match status" value="1"/>
</dbReference>
<dbReference type="SUPFAM" id="SSF56112">
    <property type="entry name" value="Protein kinase-like (PK-like)"/>
    <property type="match status" value="1"/>
</dbReference>
<sequence>MTTETYEHLCHKIYGQIYLRLQNKDAEHLRFATKGTAKKVLHRDNLLSFFRSLIPPDLNLEEYFGISEDDLLHRVHHRQLYDFLAVLIFARCRIETARTFTFELVAQDAWPVRRKGKEVGQLPAGREELVDLFDVADADMFVSTQACFSAIIIRKREEVRVADPGSQRLPYLDERPLGNGSFGNVVRVRIAKGHFFDPQTRTENTEPLDIARKDYVLSSDFPARGEREIMEKILTSSGLACDNILENFGSLEIGQNTYSLFMPLAICDLRQYMMVLHKMSPRTISEKAKIIDSAEGLAGGLNFLHSEMKTADKEDLVCYHMDLKPSNILIFREERQGKECNIWRLSDFGMARVKLRRKDQDLEREKDFNSWFVRRQAKPSDPSLSATINRRGEGTYLAPESISSARSMGTASDVWSLACVLSVVFTYLEGGSDAVERYQDTRMDHPKADGYDRFFIRGKIFSLSKAHPEIHKWHTRLIQEAAKRDEVEAEAVEYMLRYLENGVLDVDQTKRRSAKEVQTALLATFKKFKSLGEAELSGIQEKPSPPSKTFWRNMVPLSRAKSPAQGQVESWALSHSEDFKGCEISPDASLVVYWTDTKLVLYTSQSLSTREAQVAAPVASRELEEKDCIWRTVVVTSKYLVASTTGASFNCFIFDLDGGDSVGVTLDHWYRLTLPLPEIYVVAVSADCKTISCILRDREEERHPGLLLTTSVVGLIAYAKRPRSSLTDSTAYFDPGAELWRLKRLRFSAPEVTHLSFCGQGGQYLVVQPELTTRSREHRITVLYIPPNGDVVTPVVIESQGFDSSNTAGLFTTIAPFRKQGATCALVTREKHLHIQTLDGSGSSPGVNKDIRHYRVLKLMMDPDDRLFALGTSSANQRLLLLELEIPRSPVSNITVKEVSALPGLSYSDEVTQKISEEGGEKFVLVAALVAPNRRAIYRVRLDEQEAT</sequence>
<dbReference type="Gene3D" id="1.10.510.10">
    <property type="entry name" value="Transferase(Phosphotransferase) domain 1"/>
    <property type="match status" value="1"/>
</dbReference>
<evidence type="ECO:0000313" key="2">
    <source>
        <dbReference type="EMBL" id="KAK4444118.1"/>
    </source>
</evidence>
<dbReference type="InterPro" id="IPR000719">
    <property type="entry name" value="Prot_kinase_dom"/>
</dbReference>
<dbReference type="GO" id="GO:0004674">
    <property type="term" value="F:protein serine/threonine kinase activity"/>
    <property type="evidence" value="ECO:0007669"/>
    <property type="project" value="TreeGrafter"/>
</dbReference>
<dbReference type="PROSITE" id="PS50011">
    <property type="entry name" value="PROTEIN_KINASE_DOM"/>
    <property type="match status" value="1"/>
</dbReference>
<organism evidence="2 3">
    <name type="scientific">Podospora aff. communis PSN243</name>
    <dbReference type="NCBI Taxonomy" id="3040156"/>
    <lineage>
        <taxon>Eukaryota</taxon>
        <taxon>Fungi</taxon>
        <taxon>Dikarya</taxon>
        <taxon>Ascomycota</taxon>
        <taxon>Pezizomycotina</taxon>
        <taxon>Sordariomycetes</taxon>
        <taxon>Sordariomycetidae</taxon>
        <taxon>Sordariales</taxon>
        <taxon>Podosporaceae</taxon>
        <taxon>Podospora</taxon>
    </lineage>
</organism>
<dbReference type="InterPro" id="IPR008271">
    <property type="entry name" value="Ser/Thr_kinase_AS"/>
</dbReference>
<comment type="caution">
    <text evidence="2">The sequence shown here is derived from an EMBL/GenBank/DDBJ whole genome shotgun (WGS) entry which is preliminary data.</text>
</comment>
<reference evidence="2" key="1">
    <citation type="journal article" date="2023" name="Mol. Phylogenet. Evol.">
        <title>Genome-scale phylogeny and comparative genomics of the fungal order Sordariales.</title>
        <authorList>
            <person name="Hensen N."/>
            <person name="Bonometti L."/>
            <person name="Westerberg I."/>
            <person name="Brannstrom I.O."/>
            <person name="Guillou S."/>
            <person name="Cros-Aarteil S."/>
            <person name="Calhoun S."/>
            <person name="Haridas S."/>
            <person name="Kuo A."/>
            <person name="Mondo S."/>
            <person name="Pangilinan J."/>
            <person name="Riley R."/>
            <person name="LaButti K."/>
            <person name="Andreopoulos B."/>
            <person name="Lipzen A."/>
            <person name="Chen C."/>
            <person name="Yan M."/>
            <person name="Daum C."/>
            <person name="Ng V."/>
            <person name="Clum A."/>
            <person name="Steindorff A."/>
            <person name="Ohm R.A."/>
            <person name="Martin F."/>
            <person name="Silar P."/>
            <person name="Natvig D.O."/>
            <person name="Lalanne C."/>
            <person name="Gautier V."/>
            <person name="Ament-Velasquez S.L."/>
            <person name="Kruys A."/>
            <person name="Hutchinson M.I."/>
            <person name="Powell A.J."/>
            <person name="Barry K."/>
            <person name="Miller A.N."/>
            <person name="Grigoriev I.V."/>
            <person name="Debuchy R."/>
            <person name="Gladieux P."/>
            <person name="Hiltunen Thoren M."/>
            <person name="Johannesson H."/>
        </authorList>
    </citation>
    <scope>NUCLEOTIDE SEQUENCE</scope>
    <source>
        <strain evidence="2">PSN243</strain>
    </source>
</reference>
<accession>A0AAV9G9M3</accession>
<evidence type="ECO:0000313" key="3">
    <source>
        <dbReference type="Proteomes" id="UP001321760"/>
    </source>
</evidence>
<keyword evidence="3" id="KW-1185">Reference proteome</keyword>
<name>A0AAV9G9M3_9PEZI</name>
<dbReference type="Pfam" id="PF00069">
    <property type="entry name" value="Pkinase"/>
    <property type="match status" value="1"/>
</dbReference>
<dbReference type="PANTHER" id="PTHR24359:SF1">
    <property type="entry name" value="INHIBITOR OF NUCLEAR FACTOR KAPPA-B KINASE EPSILON SUBUNIT HOMOLOG 1-RELATED"/>
    <property type="match status" value="1"/>
</dbReference>
<dbReference type="PROSITE" id="PS00108">
    <property type="entry name" value="PROTEIN_KINASE_ST"/>
    <property type="match status" value="1"/>
</dbReference>
<evidence type="ECO:0000259" key="1">
    <source>
        <dbReference type="PROSITE" id="PS50011"/>
    </source>
</evidence>